<organism evidence="4 5">
    <name type="scientific">Compostibacillus humi</name>
    <dbReference type="NCBI Taxonomy" id="1245525"/>
    <lineage>
        <taxon>Bacteria</taxon>
        <taxon>Bacillati</taxon>
        <taxon>Bacillota</taxon>
        <taxon>Bacilli</taxon>
        <taxon>Bacillales</taxon>
        <taxon>Bacillaceae</taxon>
        <taxon>Compostibacillus</taxon>
    </lineage>
</organism>
<dbReference type="EMBL" id="BMEV01000045">
    <property type="protein sequence ID" value="GFZ81643.1"/>
    <property type="molecule type" value="Genomic_DNA"/>
</dbReference>
<feature type="region of interest" description="Disordered" evidence="2">
    <location>
        <begin position="137"/>
        <end position="165"/>
    </location>
</feature>
<protein>
    <recommendedName>
        <fullName evidence="3">DnaB/C C-terminal domain-containing protein</fullName>
    </recommendedName>
</protein>
<dbReference type="Pfam" id="PF07261">
    <property type="entry name" value="DnaB_2"/>
    <property type="match status" value="1"/>
</dbReference>
<reference evidence="4" key="2">
    <citation type="submission" date="2020-09" db="EMBL/GenBank/DDBJ databases">
        <authorList>
            <person name="Sun Q."/>
            <person name="Zhou Y."/>
        </authorList>
    </citation>
    <scope>NUCLEOTIDE SEQUENCE</scope>
    <source>
        <strain evidence="4">CGMCC 1.12360</strain>
    </source>
</reference>
<dbReference type="InterPro" id="IPR006343">
    <property type="entry name" value="DnaB/C_C"/>
</dbReference>
<dbReference type="AlphaFoldDB" id="A0A8J2TQ48"/>
<dbReference type="InterPro" id="IPR053162">
    <property type="entry name" value="DnaD"/>
</dbReference>
<dbReference type="Gene3D" id="1.10.10.630">
    <property type="entry name" value="DnaD domain-like"/>
    <property type="match status" value="1"/>
</dbReference>
<feature type="domain" description="DnaB/C C-terminal" evidence="3">
    <location>
        <begin position="175"/>
        <end position="242"/>
    </location>
</feature>
<name>A0A8J2TQ48_9BACI</name>
<comment type="caution">
    <text evidence="4">The sequence shown here is derived from an EMBL/GenBank/DDBJ whole genome shotgun (WGS) entry which is preliminary data.</text>
</comment>
<dbReference type="Proteomes" id="UP000602050">
    <property type="component" value="Unassembled WGS sequence"/>
</dbReference>
<dbReference type="PANTHER" id="PTHR37293">
    <property type="entry name" value="PHAGE REPLICATION PROTEIN-RELATED"/>
    <property type="match status" value="1"/>
</dbReference>
<sequence>MNYIKEINAFYDRVELVPLTASAVCLWHTLMHMNNKAKWAETFAASGTVLRLKSGLTESTFKRARAELKEKGYIDYYSRKHNQSPIYRMIRLSSVGVEEARQEWARNEELVSLAEGDSGAGHRSGAGQADHSINRMTDRQPAQNAGCSADQSAGPLNKQNNTKQKETKHADAIVFYQENFGMVSPFIAESILMWVDDLGEELVLEAMKRAVERNKTSWHYVKSILQSWAKKGITTMEEVRAEERNFSRRKERHTYKTGPYPMQQPAVRKEVIPDWFTERKEEKPQENQPVPDLDIQAMIEDLDKFFESRKAKIG</sequence>
<dbReference type="PANTHER" id="PTHR37293:SF6">
    <property type="entry name" value="DNA REPLICATION PROTEIN DNAD"/>
    <property type="match status" value="1"/>
</dbReference>
<proteinExistence type="inferred from homology"/>
<dbReference type="SUPFAM" id="SSF158499">
    <property type="entry name" value="DnaD domain-like"/>
    <property type="match status" value="1"/>
</dbReference>
<dbReference type="NCBIfam" id="TIGR01446">
    <property type="entry name" value="DnaD_dom"/>
    <property type="match status" value="1"/>
</dbReference>
<evidence type="ECO:0000256" key="1">
    <source>
        <dbReference type="ARBA" id="ARBA00093462"/>
    </source>
</evidence>
<reference evidence="4" key="1">
    <citation type="journal article" date="2014" name="Int. J. Syst. Evol. Microbiol.">
        <title>Complete genome sequence of Corynebacterium casei LMG S-19264T (=DSM 44701T), isolated from a smear-ripened cheese.</title>
        <authorList>
            <consortium name="US DOE Joint Genome Institute (JGI-PGF)"/>
            <person name="Walter F."/>
            <person name="Albersmeier A."/>
            <person name="Kalinowski J."/>
            <person name="Ruckert C."/>
        </authorList>
    </citation>
    <scope>NUCLEOTIDE SEQUENCE</scope>
    <source>
        <strain evidence="4">CGMCC 1.12360</strain>
    </source>
</reference>
<dbReference type="InterPro" id="IPR034829">
    <property type="entry name" value="DnaD-like_sf"/>
</dbReference>
<evidence type="ECO:0000256" key="2">
    <source>
        <dbReference type="SAM" id="MobiDB-lite"/>
    </source>
</evidence>
<gene>
    <name evidence="4" type="ORF">GCM10010978_23140</name>
</gene>
<feature type="compositionally biased region" description="Polar residues" evidence="2">
    <location>
        <begin position="140"/>
        <end position="151"/>
    </location>
</feature>
<dbReference type="RefSeq" id="WP_188392566.1">
    <property type="nucleotide sequence ID" value="NZ_BMEV01000045.1"/>
</dbReference>
<comment type="similarity">
    <text evidence="1">Belongs to the DnaB/DnaD family.</text>
</comment>
<evidence type="ECO:0000313" key="5">
    <source>
        <dbReference type="Proteomes" id="UP000602050"/>
    </source>
</evidence>
<keyword evidence="5" id="KW-1185">Reference proteome</keyword>
<evidence type="ECO:0000259" key="3">
    <source>
        <dbReference type="Pfam" id="PF07261"/>
    </source>
</evidence>
<accession>A0A8J2TQ48</accession>
<evidence type="ECO:0000313" key="4">
    <source>
        <dbReference type="EMBL" id="GFZ81643.1"/>
    </source>
</evidence>